<feature type="region of interest" description="Disordered" evidence="1">
    <location>
        <begin position="528"/>
        <end position="549"/>
    </location>
</feature>
<proteinExistence type="predicted"/>
<feature type="domain" description="Reverse transcriptase Ty1/copia-type" evidence="2">
    <location>
        <begin position="41"/>
        <end position="135"/>
    </location>
</feature>
<dbReference type="EMBL" id="BKCJ010006861">
    <property type="protein sequence ID" value="GEU74311.1"/>
    <property type="molecule type" value="Genomic_DNA"/>
</dbReference>
<comment type="caution">
    <text evidence="3">The sequence shown here is derived from an EMBL/GenBank/DDBJ whole genome shotgun (WGS) entry which is preliminary data.</text>
</comment>
<reference evidence="3" key="1">
    <citation type="journal article" date="2019" name="Sci. Rep.">
        <title>Draft genome of Tanacetum cinerariifolium, the natural source of mosquito coil.</title>
        <authorList>
            <person name="Yamashiro T."/>
            <person name="Shiraishi A."/>
            <person name="Satake H."/>
            <person name="Nakayama K."/>
        </authorList>
    </citation>
    <scope>NUCLEOTIDE SEQUENCE</scope>
</reference>
<dbReference type="Pfam" id="PF07727">
    <property type="entry name" value="RVT_2"/>
    <property type="match status" value="1"/>
</dbReference>
<sequence length="708" mass="81478">MVYQMDVKSVFIYGKIEEEVYVCQPPGFEDPNFPDRRGMIDKALFLKRDKRDILLVQVYVDDIIFGSTRKEMYAELEKMMHNKFQISSMGELTFLLRLQVKQKEDWIFISQDKYVNEILTKFGFSDVKTASTPMETHKTLLKDEKGEDVDEHLYIPMIGSLMYLTSLRPDIMFAYKKQTVVANFATEDVVKDTNEKKLIKMIKIHIDKNVANLLTKVFDPTKSAGFEQIIDFLNAHPIKYALIVNPTIYTSCVKQFWANATMKNINGEAQIHAKVDEKKVVISEASIRRDLRFGDEGGIDCLPNETIFEQLLLMRVLNLETTKTAQAKEIANLKKSLKRLERKKKSRSHGLKRLYKVRLSARVESSADEESLGEEDASKQERISNIDANQYIYFVNVHRDEDIFGVNDPDDTLLFDADKDLQSEEVVVEKEVAGKDVSVVKEINAASIATTVTATTPTFSMDEITLAKALIKIKTSRPKAKEIVMQEPSETSTPTPTVSSQQPSKVQDEGKGIMKRWKAQTEIVQESSSKRAWDELEQESSKTQKIKDENESAELKRCLEVLDDGDEVTIDATPLSSKSPTIVDYKIYKEMRKSFFQIFKADVDDMDIFLLHTLKTMFEHHVEDTVWKSQQGLTKVKNWKLFDSCGVNCVITQNILYYLLVEKMYPLTYHTLHQMLNNVKLQVYEECEIAYELLRLVKKQLKEGYRAN</sequence>
<accession>A0A6L2MK02</accession>
<dbReference type="AlphaFoldDB" id="A0A6L2MK02"/>
<feature type="compositionally biased region" description="Low complexity" evidence="1">
    <location>
        <begin position="486"/>
        <end position="504"/>
    </location>
</feature>
<evidence type="ECO:0000259" key="2">
    <source>
        <dbReference type="Pfam" id="PF07727"/>
    </source>
</evidence>
<gene>
    <name evidence="3" type="ORF">Tci_046289</name>
</gene>
<evidence type="ECO:0000256" key="1">
    <source>
        <dbReference type="SAM" id="MobiDB-lite"/>
    </source>
</evidence>
<evidence type="ECO:0000313" key="3">
    <source>
        <dbReference type="EMBL" id="GEU74311.1"/>
    </source>
</evidence>
<dbReference type="InterPro" id="IPR013103">
    <property type="entry name" value="RVT_2"/>
</dbReference>
<protein>
    <submittedName>
        <fullName evidence="3">Putative ribonuclease H-like domain-containing protein</fullName>
    </submittedName>
</protein>
<organism evidence="3">
    <name type="scientific">Tanacetum cinerariifolium</name>
    <name type="common">Dalmatian daisy</name>
    <name type="synonym">Chrysanthemum cinerariifolium</name>
    <dbReference type="NCBI Taxonomy" id="118510"/>
    <lineage>
        <taxon>Eukaryota</taxon>
        <taxon>Viridiplantae</taxon>
        <taxon>Streptophyta</taxon>
        <taxon>Embryophyta</taxon>
        <taxon>Tracheophyta</taxon>
        <taxon>Spermatophyta</taxon>
        <taxon>Magnoliopsida</taxon>
        <taxon>eudicotyledons</taxon>
        <taxon>Gunneridae</taxon>
        <taxon>Pentapetalae</taxon>
        <taxon>asterids</taxon>
        <taxon>campanulids</taxon>
        <taxon>Asterales</taxon>
        <taxon>Asteraceae</taxon>
        <taxon>Asteroideae</taxon>
        <taxon>Anthemideae</taxon>
        <taxon>Anthemidinae</taxon>
        <taxon>Tanacetum</taxon>
    </lineage>
</organism>
<feature type="region of interest" description="Disordered" evidence="1">
    <location>
        <begin position="484"/>
        <end position="512"/>
    </location>
</feature>
<name>A0A6L2MK02_TANCI</name>